<dbReference type="InterPro" id="IPR036412">
    <property type="entry name" value="HAD-like_sf"/>
</dbReference>
<dbReference type="GO" id="GO:0140581">
    <property type="term" value="F:P-type monovalent copper transporter activity"/>
    <property type="evidence" value="ECO:0007669"/>
    <property type="project" value="UniProtKB-EC"/>
</dbReference>
<dbReference type="FunFam" id="3.40.50.1000:FF:000144">
    <property type="entry name" value="copper-transporting ATPase 1 isoform X2"/>
    <property type="match status" value="1"/>
</dbReference>
<dbReference type="Pfam" id="PF00689">
    <property type="entry name" value="Cation_ATPase_C"/>
    <property type="match status" value="1"/>
</dbReference>
<dbReference type="PRINTS" id="PR00119">
    <property type="entry name" value="CATATPASE"/>
</dbReference>
<comment type="catalytic activity">
    <reaction evidence="14">
        <text>Cu(+)(in) + ATP + H2O = Cu(+)(out) + ADP + phosphate + H(+)</text>
        <dbReference type="Rhea" id="RHEA:25792"/>
        <dbReference type="ChEBI" id="CHEBI:15377"/>
        <dbReference type="ChEBI" id="CHEBI:15378"/>
        <dbReference type="ChEBI" id="CHEBI:30616"/>
        <dbReference type="ChEBI" id="CHEBI:43474"/>
        <dbReference type="ChEBI" id="CHEBI:49552"/>
        <dbReference type="ChEBI" id="CHEBI:456216"/>
        <dbReference type="EC" id="7.2.2.8"/>
    </reaction>
</comment>
<dbReference type="SFLD" id="SFLDG00002">
    <property type="entry name" value="C1.7:_P-type_atpase_like"/>
    <property type="match status" value="1"/>
</dbReference>
<protein>
    <recommendedName>
        <fullName evidence="2">P-type Cu(+) transporter</fullName>
        <ecNumber evidence="2">7.2.2.8</ecNumber>
    </recommendedName>
</protein>
<feature type="transmembrane region" description="Helical" evidence="15">
    <location>
        <begin position="772"/>
        <end position="792"/>
    </location>
</feature>
<reference evidence="17" key="1">
    <citation type="journal article" date="2020" name="mSystems">
        <title>Genome- and Community-Level Interaction Insights into Carbon Utilization and Element Cycling Functions of Hydrothermarchaeota in Hydrothermal Sediment.</title>
        <authorList>
            <person name="Zhou Z."/>
            <person name="Liu Y."/>
            <person name="Xu W."/>
            <person name="Pan J."/>
            <person name="Luo Z.H."/>
            <person name="Li M."/>
        </authorList>
    </citation>
    <scope>NUCLEOTIDE SEQUENCE [LARGE SCALE GENOMIC DNA]</scope>
    <source>
        <strain evidence="17">SpSt-114</strain>
    </source>
</reference>
<dbReference type="EC" id="7.2.2.8" evidence="2"/>
<feature type="domain" description="Cation-transporting P-type ATPase N-terminal" evidence="16">
    <location>
        <begin position="2"/>
        <end position="72"/>
    </location>
</feature>
<dbReference type="AlphaFoldDB" id="A0A7C5WXQ6"/>
<evidence type="ECO:0000256" key="3">
    <source>
        <dbReference type="ARBA" id="ARBA00022448"/>
    </source>
</evidence>
<feature type="transmembrane region" description="Helical" evidence="15">
    <location>
        <begin position="733"/>
        <end position="751"/>
    </location>
</feature>
<dbReference type="GO" id="GO:0046872">
    <property type="term" value="F:metal ion binding"/>
    <property type="evidence" value="ECO:0007669"/>
    <property type="project" value="UniProtKB-KW"/>
</dbReference>
<dbReference type="SMART" id="SM00831">
    <property type="entry name" value="Cation_ATPase_N"/>
    <property type="match status" value="1"/>
</dbReference>
<dbReference type="InterPro" id="IPR006068">
    <property type="entry name" value="ATPase_P-typ_cation-transptr_C"/>
</dbReference>
<evidence type="ECO:0000256" key="8">
    <source>
        <dbReference type="ARBA" id="ARBA00022840"/>
    </source>
</evidence>
<dbReference type="Gene3D" id="3.40.50.1000">
    <property type="entry name" value="HAD superfamily/HAD-like"/>
    <property type="match status" value="2"/>
</dbReference>
<evidence type="ECO:0000256" key="13">
    <source>
        <dbReference type="ARBA" id="ARBA00023136"/>
    </source>
</evidence>
<keyword evidence="3" id="KW-0813">Transport</keyword>
<dbReference type="Pfam" id="PF00690">
    <property type="entry name" value="Cation_ATPase_N"/>
    <property type="match status" value="1"/>
</dbReference>
<keyword evidence="7" id="KW-0187">Copper transport</keyword>
<evidence type="ECO:0000256" key="7">
    <source>
        <dbReference type="ARBA" id="ARBA00022796"/>
    </source>
</evidence>
<dbReference type="SUPFAM" id="SSF56784">
    <property type="entry name" value="HAD-like"/>
    <property type="match status" value="1"/>
</dbReference>
<accession>A0A7C5WXQ6</accession>
<dbReference type="InterPro" id="IPR018303">
    <property type="entry name" value="ATPase_P-typ_P_site"/>
</dbReference>
<evidence type="ECO:0000256" key="11">
    <source>
        <dbReference type="ARBA" id="ARBA00023008"/>
    </source>
</evidence>
<feature type="transmembrane region" description="Helical" evidence="15">
    <location>
        <begin position="264"/>
        <end position="294"/>
    </location>
</feature>
<keyword evidence="11" id="KW-0186">Copper</keyword>
<dbReference type="InterPro" id="IPR059000">
    <property type="entry name" value="ATPase_P-type_domA"/>
</dbReference>
<dbReference type="InterPro" id="IPR001757">
    <property type="entry name" value="P_typ_ATPase"/>
</dbReference>
<comment type="caution">
    <text evidence="17">The sequence shown here is derived from an EMBL/GenBank/DDBJ whole genome shotgun (WGS) entry which is preliminary data.</text>
</comment>
<keyword evidence="12" id="KW-0406">Ion transport</keyword>
<comment type="subcellular location">
    <subcellularLocation>
        <location evidence="1">Endomembrane system</location>
        <topology evidence="1">Multi-pass membrane protein</topology>
    </subcellularLocation>
</comment>
<dbReference type="PROSITE" id="PS00154">
    <property type="entry name" value="ATPASE_E1_E2"/>
    <property type="match status" value="1"/>
</dbReference>
<dbReference type="GO" id="GO:0016887">
    <property type="term" value="F:ATP hydrolysis activity"/>
    <property type="evidence" value="ECO:0007669"/>
    <property type="project" value="InterPro"/>
</dbReference>
<dbReference type="SUPFAM" id="SSF81665">
    <property type="entry name" value="Calcium ATPase, transmembrane domain M"/>
    <property type="match status" value="1"/>
</dbReference>
<dbReference type="GO" id="GO:0005524">
    <property type="term" value="F:ATP binding"/>
    <property type="evidence" value="ECO:0007669"/>
    <property type="project" value="UniProtKB-KW"/>
</dbReference>
<feature type="transmembrane region" description="Helical" evidence="15">
    <location>
        <begin position="804"/>
        <end position="821"/>
    </location>
</feature>
<evidence type="ECO:0000256" key="15">
    <source>
        <dbReference type="SAM" id="Phobius"/>
    </source>
</evidence>
<dbReference type="EMBL" id="DSAC01000026">
    <property type="protein sequence ID" value="HHO73468.1"/>
    <property type="molecule type" value="Genomic_DNA"/>
</dbReference>
<dbReference type="Gene3D" id="1.20.1110.10">
    <property type="entry name" value="Calcium-transporting ATPase, transmembrane domain"/>
    <property type="match status" value="2"/>
</dbReference>
<evidence type="ECO:0000256" key="1">
    <source>
        <dbReference type="ARBA" id="ARBA00004127"/>
    </source>
</evidence>
<evidence type="ECO:0000256" key="10">
    <source>
        <dbReference type="ARBA" id="ARBA00022989"/>
    </source>
</evidence>
<feature type="transmembrane region" description="Helical" evidence="15">
    <location>
        <begin position="77"/>
        <end position="95"/>
    </location>
</feature>
<proteinExistence type="predicted"/>
<organism evidence="17">
    <name type="scientific">Thermocrinis ruber</name>
    <dbReference type="NCBI Taxonomy" id="75906"/>
    <lineage>
        <taxon>Bacteria</taxon>
        <taxon>Pseudomonadati</taxon>
        <taxon>Aquificota</taxon>
        <taxon>Aquificia</taxon>
        <taxon>Aquificales</taxon>
        <taxon>Aquificaceae</taxon>
        <taxon>Thermocrinis</taxon>
    </lineage>
</organism>
<keyword evidence="9" id="KW-1278">Translocase</keyword>
<dbReference type="NCBIfam" id="TIGR01494">
    <property type="entry name" value="ATPase_P-type"/>
    <property type="match status" value="4"/>
</dbReference>
<dbReference type="GO" id="GO:0016020">
    <property type="term" value="C:membrane"/>
    <property type="evidence" value="ECO:0007669"/>
    <property type="project" value="InterPro"/>
</dbReference>
<evidence type="ECO:0000256" key="14">
    <source>
        <dbReference type="ARBA" id="ARBA00049289"/>
    </source>
</evidence>
<dbReference type="PANTHER" id="PTHR42861">
    <property type="entry name" value="CALCIUM-TRANSPORTING ATPASE"/>
    <property type="match status" value="1"/>
</dbReference>
<dbReference type="Gene3D" id="2.70.150.10">
    <property type="entry name" value="Calcium-transporting ATPase, cytoplasmic transduction domain A"/>
    <property type="match status" value="1"/>
</dbReference>
<dbReference type="InterPro" id="IPR023299">
    <property type="entry name" value="ATPase_P-typ_cyto_dom_N"/>
</dbReference>
<dbReference type="InterPro" id="IPR004014">
    <property type="entry name" value="ATPase_P-typ_cation-transptr_N"/>
</dbReference>
<evidence type="ECO:0000259" key="16">
    <source>
        <dbReference type="SMART" id="SM00831"/>
    </source>
</evidence>
<sequence>MHNIATEEVLKELNTSPFGLLQEEAEKRLKLYGLNEIEGRKESAWAILLRQYTNPLILILVVAGFLALLLGDWKDSAIVWGLVLVNGLIGFYQELKARASIESLKKLTRQKVIVIRDGKETEIDAVFLVPGDIVLLSEGDVVPADLRLLEEVGLLVDESLLTGESVPVEKYSHVVLPEDTPLYERVNCLYKGTVVVGGKAKAVVFATGRQTQMGLMAEKLEEKPPESPLTLALRDFSKKLVVGLVLILSTLVLIGIAQGRNWEFIVFFAVAQLVSAVPEGLPIVITIALVIGAIRLAKNNVLVRYLPAVETLGSATFICSDKTGTITEGRLRVEDYIALNEEELFLCSALCNDSDGKKGDAVDLALLEWLDEMGFNWLGIRSIFERVWEHPFDTKRRLMAVVVKSGKGYKLYIKGAFESLSKLASNTPNVLQEKHDHMAERGLRVLAFGHAELEQIPEDIDSVKIELIGLVGFLDPPKKGVKEAVERAKKAGIRVVMITGDNLLTAKAVASMVGIYQEGDVAIEGASLANYSDAELYELLKRTTVVARALPEDKYRIVKVLQSHGEIVAVTGDGVNDAPALRVADLGVAMGSGAQVSKDASAMIITDNNLTVIVQAIMIGRLIAQNIAKVIRYLLSASAFQIIYNSLAIISGMPLPLYPTHILWINLVTDGVIDKAYPFTKYEGDPTTEKPKRPQEIFLGKKQIIYMLYTAIICALGHYLLFSYIVAKYPYELALSISFTSSVISLWAVGIQEISSKPFLLNPIEYVKTNPYVYLGIIIGSVLQTLVVYVFEDFFRTVPLGVEHLQYALIMPAVVFLAIELRKWAEWLYNKKAW</sequence>
<dbReference type="Pfam" id="PF00702">
    <property type="entry name" value="Hydrolase"/>
    <property type="match status" value="1"/>
</dbReference>
<dbReference type="Pfam" id="PF00122">
    <property type="entry name" value="E1-E2_ATPase"/>
    <property type="match status" value="1"/>
</dbReference>
<evidence type="ECO:0000256" key="12">
    <source>
        <dbReference type="ARBA" id="ARBA00023065"/>
    </source>
</evidence>
<dbReference type="Gene3D" id="3.40.1110.10">
    <property type="entry name" value="Calcium-transporting ATPase, cytoplasmic domain N"/>
    <property type="match status" value="2"/>
</dbReference>
<feature type="transmembrane region" description="Helical" evidence="15">
    <location>
        <begin position="52"/>
        <end position="71"/>
    </location>
</feature>
<evidence type="ECO:0000256" key="5">
    <source>
        <dbReference type="ARBA" id="ARBA00022723"/>
    </source>
</evidence>
<dbReference type="InterPro" id="IPR023298">
    <property type="entry name" value="ATPase_P-typ_TM_dom_sf"/>
</dbReference>
<dbReference type="InterPro" id="IPR008250">
    <property type="entry name" value="ATPase_P-typ_transduc_dom_A_sf"/>
</dbReference>
<evidence type="ECO:0000256" key="9">
    <source>
        <dbReference type="ARBA" id="ARBA00022967"/>
    </source>
</evidence>
<feature type="transmembrane region" description="Helical" evidence="15">
    <location>
        <begin position="704"/>
        <end position="727"/>
    </location>
</feature>
<evidence type="ECO:0000256" key="4">
    <source>
        <dbReference type="ARBA" id="ARBA00022692"/>
    </source>
</evidence>
<evidence type="ECO:0000313" key="17">
    <source>
        <dbReference type="EMBL" id="HHO73468.1"/>
    </source>
</evidence>
<keyword evidence="4 15" id="KW-0812">Transmembrane</keyword>
<gene>
    <name evidence="17" type="ORF">ENN04_02390</name>
</gene>
<dbReference type="SUPFAM" id="SSF81653">
    <property type="entry name" value="Calcium ATPase, transduction domain A"/>
    <property type="match status" value="1"/>
</dbReference>
<keyword evidence="5" id="KW-0479">Metal-binding</keyword>
<dbReference type="GO" id="GO:0012505">
    <property type="term" value="C:endomembrane system"/>
    <property type="evidence" value="ECO:0007669"/>
    <property type="project" value="UniProtKB-SubCell"/>
</dbReference>
<dbReference type="InterPro" id="IPR044492">
    <property type="entry name" value="P_typ_ATPase_HD_dom"/>
</dbReference>
<evidence type="ECO:0000256" key="2">
    <source>
        <dbReference type="ARBA" id="ARBA00012517"/>
    </source>
</evidence>
<feature type="transmembrane region" description="Helical" evidence="15">
    <location>
        <begin position="240"/>
        <end position="258"/>
    </location>
</feature>
<dbReference type="InterPro" id="IPR023214">
    <property type="entry name" value="HAD_sf"/>
</dbReference>
<dbReference type="SFLD" id="SFLDF00027">
    <property type="entry name" value="p-type_atpase"/>
    <property type="match status" value="1"/>
</dbReference>
<keyword evidence="10 15" id="KW-1133">Transmembrane helix</keyword>
<keyword evidence="6" id="KW-0547">Nucleotide-binding</keyword>
<keyword evidence="13 15" id="KW-0472">Membrane</keyword>
<dbReference type="PRINTS" id="PR00120">
    <property type="entry name" value="HATPASE"/>
</dbReference>
<dbReference type="SFLD" id="SFLDS00003">
    <property type="entry name" value="Haloacid_Dehalogenase"/>
    <property type="match status" value="1"/>
</dbReference>
<name>A0A7C5WXQ6_9AQUI</name>
<evidence type="ECO:0000256" key="6">
    <source>
        <dbReference type="ARBA" id="ARBA00022741"/>
    </source>
</evidence>
<keyword evidence="8" id="KW-0067">ATP-binding</keyword>